<keyword evidence="2 7" id="KW-0597">Phosphoprotein</keyword>
<dbReference type="PROSITE" id="PS50110">
    <property type="entry name" value="RESPONSE_REGULATORY"/>
    <property type="match status" value="1"/>
</dbReference>
<reference evidence="10 11" key="1">
    <citation type="submission" date="2021-03" db="EMBL/GenBank/DDBJ databases">
        <title>Caproiciproducens sp. nov. isolated from feces of cow.</title>
        <authorList>
            <person name="Choi J.-Y."/>
        </authorList>
    </citation>
    <scope>NUCLEOTIDE SEQUENCE [LARGE SCALE GENOMIC DNA]</scope>
    <source>
        <strain evidence="10 11">AGMB10547</strain>
    </source>
</reference>
<accession>A0ABS7DKQ1</accession>
<dbReference type="PRINTS" id="PR00038">
    <property type="entry name" value="HTHLUXR"/>
</dbReference>
<feature type="domain" description="Response regulatory" evidence="9">
    <location>
        <begin position="2"/>
        <end position="117"/>
    </location>
</feature>
<comment type="caution">
    <text evidence="10">The sequence shown here is derived from an EMBL/GenBank/DDBJ whole genome shotgun (WGS) entry which is preliminary data.</text>
</comment>
<dbReference type="SMART" id="SM00448">
    <property type="entry name" value="REC"/>
    <property type="match status" value="1"/>
</dbReference>
<dbReference type="CDD" id="cd17535">
    <property type="entry name" value="REC_NarL-like"/>
    <property type="match status" value="1"/>
</dbReference>
<dbReference type="InterPro" id="IPR016032">
    <property type="entry name" value="Sig_transdc_resp-reg_C-effctor"/>
</dbReference>
<sequence>MKLMLVDDHPLFIEGLSYLLETYGFEVSGIANSGKEALEKARILKPDVVLMDIKMPDLNGIDTLKLLKAEWPEMKIAMLTSSEEDEDLFDAIKYGASGYLLKSTGAKELAELLHGLENGEAFLTPAVAERILQNLKRLNTGEKEGARQPAEPDIEESHLTERQLEILEMVAKGVTYKDTGTAFGLTERTVKYHMGRIIELLHLENRSQVIAYAVKMGIVQKPHI</sequence>
<evidence type="ECO:0000259" key="9">
    <source>
        <dbReference type="PROSITE" id="PS50110"/>
    </source>
</evidence>
<evidence type="ECO:0000259" key="8">
    <source>
        <dbReference type="PROSITE" id="PS50043"/>
    </source>
</evidence>
<evidence type="ECO:0000256" key="5">
    <source>
        <dbReference type="ARBA" id="ARBA00023163"/>
    </source>
</evidence>
<dbReference type="InterPro" id="IPR001789">
    <property type="entry name" value="Sig_transdc_resp-reg_receiver"/>
</dbReference>
<evidence type="ECO:0000256" key="7">
    <source>
        <dbReference type="PROSITE-ProRule" id="PRU00169"/>
    </source>
</evidence>
<dbReference type="InterPro" id="IPR011006">
    <property type="entry name" value="CheY-like_superfamily"/>
</dbReference>
<feature type="domain" description="HTH luxR-type" evidence="8">
    <location>
        <begin position="152"/>
        <end position="217"/>
    </location>
</feature>
<keyword evidence="4" id="KW-0238">DNA-binding</keyword>
<gene>
    <name evidence="10" type="ORF">J5W02_03525</name>
</gene>
<keyword evidence="3" id="KW-0805">Transcription regulation</keyword>
<evidence type="ECO:0000256" key="6">
    <source>
        <dbReference type="ARBA" id="ARBA00024867"/>
    </source>
</evidence>
<dbReference type="Proteomes" id="UP000719942">
    <property type="component" value="Unassembled WGS sequence"/>
</dbReference>
<evidence type="ECO:0000256" key="1">
    <source>
        <dbReference type="ARBA" id="ARBA00018672"/>
    </source>
</evidence>
<dbReference type="SUPFAM" id="SSF46894">
    <property type="entry name" value="C-terminal effector domain of the bipartite response regulators"/>
    <property type="match status" value="1"/>
</dbReference>
<evidence type="ECO:0000256" key="3">
    <source>
        <dbReference type="ARBA" id="ARBA00023015"/>
    </source>
</evidence>
<evidence type="ECO:0000313" key="10">
    <source>
        <dbReference type="EMBL" id="MBW7571873.1"/>
    </source>
</evidence>
<dbReference type="InterPro" id="IPR039420">
    <property type="entry name" value="WalR-like"/>
</dbReference>
<comment type="function">
    <text evidence="6">May play the central regulatory role in sporulation. It may be an element of the effector pathway responsible for the activation of sporulation genes in response to nutritional stress. Spo0A may act in concert with spo0H (a sigma factor) to control the expression of some genes that are critical to the sporulation process.</text>
</comment>
<dbReference type="PROSITE" id="PS50043">
    <property type="entry name" value="HTH_LUXR_2"/>
    <property type="match status" value="1"/>
</dbReference>
<dbReference type="SMART" id="SM00421">
    <property type="entry name" value="HTH_LUXR"/>
    <property type="match status" value="1"/>
</dbReference>
<proteinExistence type="predicted"/>
<dbReference type="Gene3D" id="3.40.50.2300">
    <property type="match status" value="1"/>
</dbReference>
<evidence type="ECO:0000256" key="2">
    <source>
        <dbReference type="ARBA" id="ARBA00022553"/>
    </source>
</evidence>
<dbReference type="EMBL" id="JAGFNZ010000001">
    <property type="protein sequence ID" value="MBW7571873.1"/>
    <property type="molecule type" value="Genomic_DNA"/>
</dbReference>
<evidence type="ECO:0000313" key="11">
    <source>
        <dbReference type="Proteomes" id="UP000719942"/>
    </source>
</evidence>
<dbReference type="PANTHER" id="PTHR43214:SF43">
    <property type="entry name" value="TWO-COMPONENT RESPONSE REGULATOR"/>
    <property type="match status" value="1"/>
</dbReference>
<dbReference type="Pfam" id="PF00196">
    <property type="entry name" value="GerE"/>
    <property type="match status" value="1"/>
</dbReference>
<dbReference type="SUPFAM" id="SSF52172">
    <property type="entry name" value="CheY-like"/>
    <property type="match status" value="1"/>
</dbReference>
<keyword evidence="5" id="KW-0804">Transcription</keyword>
<protein>
    <recommendedName>
        <fullName evidence="1">Stage 0 sporulation protein A homolog</fullName>
    </recommendedName>
</protein>
<evidence type="ECO:0000256" key="4">
    <source>
        <dbReference type="ARBA" id="ARBA00023125"/>
    </source>
</evidence>
<dbReference type="InterPro" id="IPR058245">
    <property type="entry name" value="NreC/VraR/RcsB-like_REC"/>
</dbReference>
<name>A0ABS7DKQ1_9FIRM</name>
<dbReference type="PANTHER" id="PTHR43214">
    <property type="entry name" value="TWO-COMPONENT RESPONSE REGULATOR"/>
    <property type="match status" value="1"/>
</dbReference>
<dbReference type="CDD" id="cd06170">
    <property type="entry name" value="LuxR_C_like"/>
    <property type="match status" value="1"/>
</dbReference>
<feature type="modified residue" description="4-aspartylphosphate" evidence="7">
    <location>
        <position position="52"/>
    </location>
</feature>
<dbReference type="InterPro" id="IPR000792">
    <property type="entry name" value="Tscrpt_reg_LuxR_C"/>
</dbReference>
<keyword evidence="11" id="KW-1185">Reference proteome</keyword>
<dbReference type="RefSeq" id="WP_219964253.1">
    <property type="nucleotide sequence ID" value="NZ_JAGFNZ010000001.1"/>
</dbReference>
<dbReference type="Pfam" id="PF00072">
    <property type="entry name" value="Response_reg"/>
    <property type="match status" value="1"/>
</dbReference>
<organism evidence="10 11">
    <name type="scientific">Caproiciproducens faecalis</name>
    <dbReference type="NCBI Taxonomy" id="2820301"/>
    <lineage>
        <taxon>Bacteria</taxon>
        <taxon>Bacillati</taxon>
        <taxon>Bacillota</taxon>
        <taxon>Clostridia</taxon>
        <taxon>Eubacteriales</taxon>
        <taxon>Acutalibacteraceae</taxon>
        <taxon>Caproiciproducens</taxon>
    </lineage>
</organism>